<evidence type="ECO:0000259" key="2">
    <source>
        <dbReference type="Pfam" id="PF04909"/>
    </source>
</evidence>
<protein>
    <submittedName>
        <fullName evidence="3">Hydratase</fullName>
    </submittedName>
</protein>
<evidence type="ECO:0000256" key="1">
    <source>
        <dbReference type="ARBA" id="ARBA00023239"/>
    </source>
</evidence>
<dbReference type="GO" id="GO:0016831">
    <property type="term" value="F:carboxy-lyase activity"/>
    <property type="evidence" value="ECO:0007669"/>
    <property type="project" value="InterPro"/>
</dbReference>
<feature type="domain" description="Amidohydrolase-related" evidence="2">
    <location>
        <begin position="18"/>
        <end position="330"/>
    </location>
</feature>
<evidence type="ECO:0000313" key="4">
    <source>
        <dbReference type="Proteomes" id="UP000190683"/>
    </source>
</evidence>
<comment type="caution">
    <text evidence="3">The sequence shown here is derived from an EMBL/GenBank/DDBJ whole genome shotgun (WGS) entry which is preliminary data.</text>
</comment>
<dbReference type="SUPFAM" id="SSF51556">
    <property type="entry name" value="Metallo-dependent hydrolases"/>
    <property type="match status" value="1"/>
</dbReference>
<accession>A0A1T0CPV3</accession>
<reference evidence="3 4" key="1">
    <citation type="submission" date="2017-02" db="EMBL/GenBank/DDBJ databases">
        <title>Draft genome sequence of Moraxella porci CCUG 54912T type strain.</title>
        <authorList>
            <person name="Salva-Serra F."/>
            <person name="Engstrom-Jakobsson H."/>
            <person name="Thorell K."/>
            <person name="Jaen-Luchoro D."/>
            <person name="Gonzales-Siles L."/>
            <person name="Karlsson R."/>
            <person name="Yazdan S."/>
            <person name="Boulund F."/>
            <person name="Johnning A."/>
            <person name="Engstrand L."/>
            <person name="Kristiansson E."/>
            <person name="Moore E."/>
        </authorList>
    </citation>
    <scope>NUCLEOTIDE SEQUENCE [LARGE SCALE GENOMIC DNA]</scope>
    <source>
        <strain evidence="3 4">CCUG 54912</strain>
    </source>
</reference>
<dbReference type="CDD" id="cd01292">
    <property type="entry name" value="metallo-dependent_hydrolases"/>
    <property type="match status" value="1"/>
</dbReference>
<dbReference type="GO" id="GO:0019748">
    <property type="term" value="P:secondary metabolic process"/>
    <property type="evidence" value="ECO:0007669"/>
    <property type="project" value="TreeGrafter"/>
</dbReference>
<dbReference type="RefSeq" id="WP_078318148.1">
    <property type="nucleotide sequence ID" value="NZ_MUYV01000010.1"/>
</dbReference>
<gene>
    <name evidence="3" type="ORF">B0681_07670</name>
</gene>
<dbReference type="InterPro" id="IPR032466">
    <property type="entry name" value="Metal_Hydrolase"/>
</dbReference>
<dbReference type="STRING" id="573983.B0681_07670"/>
<dbReference type="Proteomes" id="UP000190683">
    <property type="component" value="Unassembled WGS sequence"/>
</dbReference>
<dbReference type="Pfam" id="PF04909">
    <property type="entry name" value="Amidohydro_2"/>
    <property type="match status" value="1"/>
</dbReference>
<keyword evidence="4" id="KW-1185">Reference proteome</keyword>
<dbReference type="PANTHER" id="PTHR21240:SF28">
    <property type="entry name" value="ISO-OROTATE DECARBOXYLASE (EUROFUNG)"/>
    <property type="match status" value="1"/>
</dbReference>
<dbReference type="InterPro" id="IPR006680">
    <property type="entry name" value="Amidohydro-rel"/>
</dbReference>
<dbReference type="GO" id="GO:0005737">
    <property type="term" value="C:cytoplasm"/>
    <property type="evidence" value="ECO:0007669"/>
    <property type="project" value="TreeGrafter"/>
</dbReference>
<dbReference type="PANTHER" id="PTHR21240">
    <property type="entry name" value="2-AMINO-3-CARBOXYLMUCONATE-6-SEMIALDEHYDE DECARBOXYLASE"/>
    <property type="match status" value="1"/>
</dbReference>
<keyword evidence="1" id="KW-0456">Lyase</keyword>
<sequence>MNTHSDTHTATRPTDGHIDTHAHLWSMEYLDQLKSLMQQAGASDATADARVDHAMVDSRDLSARIEMMDQAGVQYQVLSATPQSPSWGSADQAAAMARQINDLYADVIKQYPDRFLAYGAVPLPYVDEAIIEARRCIDELGFMGIAINTLIKNEMSIADPKLLPFYQAMDEMGAVIYIHPTGCGAASPMVNDFDLHWVVGAPIEDTVAVLQLLKANIPQKFPNIQFHVAHLGGFLPFVMQRIEDNYNDWQAFDHSPWQSLSQFWFDTANFHPQALQCSCQTFGSERMMMGSDFPYFQFDKYTRACDYITRSNLAPSVQQAILSDNAKRLFAKHFN</sequence>
<dbReference type="AlphaFoldDB" id="A0A1T0CPV3"/>
<dbReference type="Gene3D" id="3.20.20.140">
    <property type="entry name" value="Metal-dependent hydrolases"/>
    <property type="match status" value="1"/>
</dbReference>
<organism evidence="3 4">
    <name type="scientific">Moraxella porci DSM 25326</name>
    <dbReference type="NCBI Taxonomy" id="573983"/>
    <lineage>
        <taxon>Bacteria</taxon>
        <taxon>Pseudomonadati</taxon>
        <taxon>Pseudomonadota</taxon>
        <taxon>Gammaproteobacteria</taxon>
        <taxon>Moraxellales</taxon>
        <taxon>Moraxellaceae</taxon>
        <taxon>Moraxella</taxon>
    </lineage>
</organism>
<evidence type="ECO:0000313" key="3">
    <source>
        <dbReference type="EMBL" id="OOS24376.1"/>
    </source>
</evidence>
<dbReference type="EMBL" id="MUYV01000010">
    <property type="protein sequence ID" value="OOS24376.1"/>
    <property type="molecule type" value="Genomic_DNA"/>
</dbReference>
<dbReference type="InterPro" id="IPR032465">
    <property type="entry name" value="ACMSD"/>
</dbReference>
<proteinExistence type="predicted"/>
<name>A0A1T0CPV3_9GAMM</name>
<dbReference type="GO" id="GO:0016787">
    <property type="term" value="F:hydrolase activity"/>
    <property type="evidence" value="ECO:0007669"/>
    <property type="project" value="InterPro"/>
</dbReference>